<protein>
    <submittedName>
        <fullName evidence="1">Uncharacterized protein</fullName>
    </submittedName>
</protein>
<name>A0AA37TLP5_9HYPH</name>
<evidence type="ECO:0000313" key="1">
    <source>
        <dbReference type="EMBL" id="GLS73643.1"/>
    </source>
</evidence>
<organism evidence="1 2">
    <name type="scientific">Methylobacterium tardum</name>
    <dbReference type="NCBI Taxonomy" id="374432"/>
    <lineage>
        <taxon>Bacteria</taxon>
        <taxon>Pseudomonadati</taxon>
        <taxon>Pseudomonadota</taxon>
        <taxon>Alphaproteobacteria</taxon>
        <taxon>Hyphomicrobiales</taxon>
        <taxon>Methylobacteriaceae</taxon>
        <taxon>Methylobacterium</taxon>
    </lineage>
</organism>
<proteinExistence type="predicted"/>
<keyword evidence="2" id="KW-1185">Reference proteome</keyword>
<dbReference type="AlphaFoldDB" id="A0AA37TLP5"/>
<dbReference type="Proteomes" id="UP001157440">
    <property type="component" value="Unassembled WGS sequence"/>
</dbReference>
<reference evidence="2" key="1">
    <citation type="journal article" date="2019" name="Int. J. Syst. Evol. Microbiol.">
        <title>The Global Catalogue of Microorganisms (GCM) 10K type strain sequencing project: providing services to taxonomists for standard genome sequencing and annotation.</title>
        <authorList>
            <consortium name="The Broad Institute Genomics Platform"/>
            <consortium name="The Broad Institute Genome Sequencing Center for Infectious Disease"/>
            <person name="Wu L."/>
            <person name="Ma J."/>
        </authorList>
    </citation>
    <scope>NUCLEOTIDE SEQUENCE [LARGE SCALE GENOMIC DNA]</scope>
    <source>
        <strain evidence="2">NBRC 103632</strain>
    </source>
</reference>
<comment type="caution">
    <text evidence="1">The sequence shown here is derived from an EMBL/GenBank/DDBJ whole genome shotgun (WGS) entry which is preliminary data.</text>
</comment>
<sequence>MREPTKDTSINALLARPSEQLSGSEIHTVKKALLNAVSTLSEAQLYDDVASAMLADPHSAHDLLLRQGEECPDGEYAFPKIRVALLEACVERMKQIESTWDPIGELAAGGPLDRAREAAFREEPGRWLPGATVSDVVLLHAPAFGVVRHGGRDHIWLYAAKTQGDDKLKDLIAFLDDRPGFGGIIVGPAALEEDLDLPWDCTFVPVDAGADSHTGGAA</sequence>
<gene>
    <name evidence="1" type="ORF">GCM10007890_56580</name>
</gene>
<dbReference type="EMBL" id="BSPL01000028">
    <property type="protein sequence ID" value="GLS73643.1"/>
    <property type="molecule type" value="Genomic_DNA"/>
</dbReference>
<accession>A0AA37TLP5</accession>
<evidence type="ECO:0000313" key="2">
    <source>
        <dbReference type="Proteomes" id="UP001157440"/>
    </source>
</evidence>
<dbReference type="RefSeq" id="WP_238197780.1">
    <property type="nucleotide sequence ID" value="NZ_BPQZ01000021.1"/>
</dbReference>